<accession>A0A699TQ13</accession>
<protein>
    <submittedName>
        <fullName evidence="2">Uncharacterized protein</fullName>
    </submittedName>
</protein>
<feature type="non-terminal residue" evidence="2">
    <location>
        <position position="53"/>
    </location>
</feature>
<feature type="compositionally biased region" description="Low complexity" evidence="1">
    <location>
        <begin position="11"/>
        <end position="22"/>
    </location>
</feature>
<evidence type="ECO:0000256" key="1">
    <source>
        <dbReference type="SAM" id="MobiDB-lite"/>
    </source>
</evidence>
<organism evidence="2">
    <name type="scientific">Tanacetum cinerariifolium</name>
    <name type="common">Dalmatian daisy</name>
    <name type="synonym">Chrysanthemum cinerariifolium</name>
    <dbReference type="NCBI Taxonomy" id="118510"/>
    <lineage>
        <taxon>Eukaryota</taxon>
        <taxon>Viridiplantae</taxon>
        <taxon>Streptophyta</taxon>
        <taxon>Embryophyta</taxon>
        <taxon>Tracheophyta</taxon>
        <taxon>Spermatophyta</taxon>
        <taxon>Magnoliopsida</taxon>
        <taxon>eudicotyledons</taxon>
        <taxon>Gunneridae</taxon>
        <taxon>Pentapetalae</taxon>
        <taxon>asterids</taxon>
        <taxon>campanulids</taxon>
        <taxon>Asterales</taxon>
        <taxon>Asteraceae</taxon>
        <taxon>Asteroideae</taxon>
        <taxon>Anthemideae</taxon>
        <taxon>Anthemidinae</taxon>
        <taxon>Tanacetum</taxon>
    </lineage>
</organism>
<evidence type="ECO:0000313" key="2">
    <source>
        <dbReference type="EMBL" id="GFD12845.1"/>
    </source>
</evidence>
<proteinExistence type="predicted"/>
<sequence length="53" mass="6054">MQNTTHNLHPTTSSSTAKMSTTDLQHQLYLNMKSKPQDQEADPELWEILKANV</sequence>
<feature type="region of interest" description="Disordered" evidence="1">
    <location>
        <begin position="1"/>
        <end position="22"/>
    </location>
</feature>
<dbReference type="EMBL" id="BKCJ011268441">
    <property type="protein sequence ID" value="GFD12845.1"/>
    <property type="molecule type" value="Genomic_DNA"/>
</dbReference>
<feature type="compositionally biased region" description="Polar residues" evidence="1">
    <location>
        <begin position="1"/>
        <end position="10"/>
    </location>
</feature>
<gene>
    <name evidence="2" type="ORF">Tci_884814</name>
</gene>
<dbReference type="AlphaFoldDB" id="A0A699TQ13"/>
<name>A0A699TQ13_TANCI</name>
<reference evidence="2" key="1">
    <citation type="journal article" date="2019" name="Sci. Rep.">
        <title>Draft genome of Tanacetum cinerariifolium, the natural source of mosquito coil.</title>
        <authorList>
            <person name="Yamashiro T."/>
            <person name="Shiraishi A."/>
            <person name="Satake H."/>
            <person name="Nakayama K."/>
        </authorList>
    </citation>
    <scope>NUCLEOTIDE SEQUENCE</scope>
</reference>
<comment type="caution">
    <text evidence="2">The sequence shown here is derived from an EMBL/GenBank/DDBJ whole genome shotgun (WGS) entry which is preliminary data.</text>
</comment>